<evidence type="ECO:0000256" key="1">
    <source>
        <dbReference type="SAM" id="Phobius"/>
    </source>
</evidence>
<sequence>MIWYFSAAFFPCVLVVLFSVITRSKWVGTILTLILIGASIYKEYFHNEWIIFIDVVSLLAGYLIIDQLEFHKHQDEDR</sequence>
<dbReference type="EMBL" id="ACJA02000003">
    <property type="protein sequence ID" value="EFH95324.1"/>
    <property type="molecule type" value="Genomic_DNA"/>
</dbReference>
<dbReference type="RefSeq" id="WP_000638419.1">
    <property type="nucleotide sequence ID" value="NZ_CM000952.1"/>
</dbReference>
<keyword evidence="1" id="KW-0812">Transmembrane</keyword>
<dbReference type="Proteomes" id="UP000003455">
    <property type="component" value="Chromosome"/>
</dbReference>
<organism evidence="2">
    <name type="scientific">Staphylococcus aureus subsp. aureus MN8</name>
    <dbReference type="NCBI Taxonomy" id="548470"/>
    <lineage>
        <taxon>Bacteria</taxon>
        <taxon>Bacillati</taxon>
        <taxon>Bacillota</taxon>
        <taxon>Bacilli</taxon>
        <taxon>Bacillales</taxon>
        <taxon>Staphylococcaceae</taxon>
        <taxon>Staphylococcus</taxon>
    </lineage>
</organism>
<accession>A0A0E1X7H4</accession>
<proteinExistence type="predicted"/>
<feature type="transmembrane region" description="Helical" evidence="1">
    <location>
        <begin position="48"/>
        <end position="65"/>
    </location>
</feature>
<comment type="caution">
    <text evidence="2">The sequence shown here is derived from an EMBL/GenBank/DDBJ whole genome shotgun (WGS) entry which is preliminary data.</text>
</comment>
<keyword evidence="1" id="KW-1133">Transmembrane helix</keyword>
<evidence type="ECO:0000313" key="2">
    <source>
        <dbReference type="EMBL" id="EFH95324.1"/>
    </source>
</evidence>
<dbReference type="Pfam" id="PF09964">
    <property type="entry name" value="DUF2198"/>
    <property type="match status" value="1"/>
</dbReference>
<evidence type="ECO:0008006" key="3">
    <source>
        <dbReference type="Google" id="ProtNLM"/>
    </source>
</evidence>
<dbReference type="AlphaFoldDB" id="A0A0E1X7H4"/>
<dbReference type="HOGENOM" id="CLU_196728_1_0_9"/>
<keyword evidence="1" id="KW-0472">Membrane</keyword>
<reference evidence="2" key="1">
    <citation type="submission" date="2010-05" db="EMBL/GenBank/DDBJ databases">
        <authorList>
            <person name="Muzny D."/>
            <person name="Qin X."/>
            <person name="Buhay C."/>
            <person name="Dugan-Rocha S."/>
            <person name="Ding Y."/>
            <person name="Chen G."/>
            <person name="Hawes A."/>
            <person name="Holder M."/>
            <person name="Jhangiani S."/>
            <person name="Johnson A."/>
            <person name="Khan Z."/>
            <person name="Li Z."/>
            <person name="Liu W."/>
            <person name="Liu X."/>
            <person name="Perez L."/>
            <person name="Shen H."/>
            <person name="Wang Q."/>
            <person name="Watt J."/>
            <person name="Xi L."/>
            <person name="Xin Y."/>
            <person name="Zhou J."/>
            <person name="Deng J."/>
            <person name="Jiang H."/>
            <person name="Liu Y."/>
            <person name="Qu J."/>
            <person name="Song X.-Z."/>
            <person name="Zhang L."/>
            <person name="Villasana D."/>
            <person name="Johnson A."/>
            <person name="Liu J."/>
            <person name="Liyanage D."/>
            <person name="Lorensuhewa L."/>
            <person name="Robinson T."/>
            <person name="Song A."/>
            <person name="Song B.-B."/>
            <person name="Dinh H."/>
            <person name="Thornton R."/>
            <person name="Coyle M."/>
            <person name="Francisco L."/>
            <person name="Jackson L."/>
            <person name="Javaid M."/>
            <person name="Korchina V."/>
            <person name="Kovar C."/>
            <person name="Mata R."/>
            <person name="Mathew T."/>
            <person name="Ngo R."/>
            <person name="Nguyen L."/>
            <person name="Nguyen N."/>
            <person name="Okwuonu G."/>
            <person name="Ongeri F."/>
            <person name="Pham C."/>
            <person name="Simmons D."/>
            <person name="Wilczek-Boney K."/>
            <person name="Hale W."/>
            <person name="Jakkamsetti A."/>
            <person name="Pham P."/>
            <person name="Ruth R."/>
            <person name="San Lucas F."/>
            <person name="Warren J."/>
            <person name="Zhang J."/>
            <person name="Zhao Z."/>
            <person name="Zhou C."/>
            <person name="Zhu D."/>
            <person name="Lee S."/>
            <person name="Bess C."/>
            <person name="Blankenburg K."/>
            <person name="Forbes L."/>
            <person name="Fu Q."/>
            <person name="Gubbala S."/>
            <person name="Hirani K."/>
            <person name="Jayaseelan J.C."/>
            <person name="Lara F."/>
            <person name="Munidasa M."/>
            <person name="Palculict T."/>
            <person name="Patil S."/>
            <person name="Pu L.-L."/>
            <person name="Saada N."/>
            <person name="Tang L."/>
            <person name="Weissenberger G."/>
            <person name="Zhu Y."/>
            <person name="Hemphill L."/>
            <person name="Shang Y."/>
            <person name="Youmans B."/>
            <person name="Ayvaz T."/>
            <person name="Ross M."/>
            <person name="Santibanez J."/>
            <person name="Aqrawi P."/>
            <person name="Gross S."/>
            <person name="Joshi V."/>
            <person name="Fowler G."/>
            <person name="Nazareth L."/>
            <person name="Reid J."/>
            <person name="Worley K."/>
            <person name="Petrosino J."/>
            <person name="Highlander S."/>
            <person name="Gibbs R."/>
        </authorList>
    </citation>
    <scope>NUCLEOTIDE SEQUENCE [LARGE SCALE GENOMIC DNA]</scope>
    <source>
        <strain evidence="2">MN8</strain>
    </source>
</reference>
<protein>
    <recommendedName>
        <fullName evidence="3">DUF2198 family protein</fullName>
    </recommendedName>
</protein>
<name>A0A0E1X7H4_STAAU</name>
<gene>
    <name evidence="2" type="ORF">HMPREF0769_11534</name>
</gene>
<dbReference type="InterPro" id="IPR019242">
    <property type="entry name" value="DUF2198"/>
</dbReference>